<evidence type="ECO:0000313" key="5">
    <source>
        <dbReference type="Proteomes" id="UP000829560"/>
    </source>
</evidence>
<protein>
    <recommendedName>
        <fullName evidence="6">DUF4124 domain-containing protein</fullName>
    </recommendedName>
</protein>
<reference evidence="4" key="1">
    <citation type="submission" date="2024-03" db="EMBL/GenBank/DDBJ databases">
        <title>Psychrobacter raelis sp. nov. isolated from a dog with peritonitis.</title>
        <authorList>
            <person name="Schiavone A."/>
            <person name="Manzulli V."/>
            <person name="Camarda A."/>
            <person name="Cafiero M.A."/>
            <person name="Vasco I."/>
            <person name="Marino L."/>
            <person name="Pennuzzi G."/>
            <person name="Serrecchia L."/>
            <person name="Galante D."/>
            <person name="Pugliese N."/>
        </authorList>
    </citation>
    <scope>NUCLEOTIDE SEQUENCE</scope>
    <source>
        <strain evidence="4">PraFG1</strain>
    </source>
</reference>
<feature type="region of interest" description="Disordered" evidence="2">
    <location>
        <begin position="59"/>
        <end position="81"/>
    </location>
</feature>
<dbReference type="Proteomes" id="UP000829560">
    <property type="component" value="Chromosome"/>
</dbReference>
<feature type="chain" id="PRO_5043414069" description="DUF4124 domain-containing protein" evidence="3">
    <location>
        <begin position="20"/>
        <end position="177"/>
    </location>
</feature>
<dbReference type="KEGG" id="prae:MN210_18295"/>
<feature type="coiled-coil region" evidence="1">
    <location>
        <begin position="143"/>
        <end position="170"/>
    </location>
</feature>
<dbReference type="EMBL" id="CP093310">
    <property type="protein sequence ID" value="WXX24770.1"/>
    <property type="molecule type" value="Genomic_DNA"/>
</dbReference>
<accession>A0AAU6PWJ7</accession>
<proteinExistence type="predicted"/>
<keyword evidence="5" id="KW-1185">Reference proteome</keyword>
<organism evidence="4 5">
    <name type="scientific">Psychrobacter raelei</name>
    <dbReference type="NCBI Taxonomy" id="2565531"/>
    <lineage>
        <taxon>Bacteria</taxon>
        <taxon>Pseudomonadati</taxon>
        <taxon>Pseudomonadota</taxon>
        <taxon>Gammaproteobacteria</taxon>
        <taxon>Moraxellales</taxon>
        <taxon>Moraxellaceae</taxon>
        <taxon>Psychrobacter</taxon>
    </lineage>
</organism>
<evidence type="ECO:0000256" key="1">
    <source>
        <dbReference type="SAM" id="Coils"/>
    </source>
</evidence>
<evidence type="ECO:0000256" key="2">
    <source>
        <dbReference type="SAM" id="MobiDB-lite"/>
    </source>
</evidence>
<feature type="compositionally biased region" description="Polar residues" evidence="2">
    <location>
        <begin position="59"/>
        <end position="70"/>
    </location>
</feature>
<evidence type="ECO:0000256" key="3">
    <source>
        <dbReference type="SAM" id="SignalP"/>
    </source>
</evidence>
<keyword evidence="3" id="KW-0732">Signal</keyword>
<evidence type="ECO:0008006" key="6">
    <source>
        <dbReference type="Google" id="ProtNLM"/>
    </source>
</evidence>
<evidence type="ECO:0000313" key="4">
    <source>
        <dbReference type="EMBL" id="WXX24770.1"/>
    </source>
</evidence>
<sequence>MRGLVVCGLLALSSASAMAGDMYVYKDTKGNVLVSNTENPTGAFNKYAKKVKIDYHPTINDNSNNTADITSNQSLSSNLSPSDSLEVTKNMYLYQDDQGHEHLSSIKPSNSSKSFEKVKVSYTRLNPPSTRRNNRFSIFTDLNRDTKSRLENIERLSNSAEQKADELADLARPFLAQ</sequence>
<gene>
    <name evidence="4" type="ORF">MN210_18295</name>
</gene>
<feature type="signal peptide" evidence="3">
    <location>
        <begin position="1"/>
        <end position="19"/>
    </location>
</feature>
<name>A0AAU6PWJ7_9GAMM</name>
<dbReference type="RefSeq" id="WP_338412757.1">
    <property type="nucleotide sequence ID" value="NZ_CP093310.2"/>
</dbReference>
<dbReference type="AlphaFoldDB" id="A0AAU6PWJ7"/>
<keyword evidence="1" id="KW-0175">Coiled coil</keyword>
<feature type="compositionally biased region" description="Low complexity" evidence="2">
    <location>
        <begin position="71"/>
        <end position="81"/>
    </location>
</feature>